<name>A0A5R8Y276_9BACT</name>
<evidence type="ECO:0000313" key="2">
    <source>
        <dbReference type="Proteomes" id="UP000308901"/>
    </source>
</evidence>
<dbReference type="EMBL" id="VANU01000003">
    <property type="protein sequence ID" value="TLP38494.1"/>
    <property type="molecule type" value="Genomic_DNA"/>
</dbReference>
<evidence type="ECO:0000313" key="1">
    <source>
        <dbReference type="EMBL" id="TLP38494.1"/>
    </source>
</evidence>
<dbReference type="OrthoDB" id="5344242at2"/>
<gene>
    <name evidence="1" type="ORF">FDK22_08485</name>
</gene>
<organism evidence="1 2">
    <name type="scientific">Arcobacter arenosus</name>
    <dbReference type="NCBI Taxonomy" id="2576037"/>
    <lineage>
        <taxon>Bacteria</taxon>
        <taxon>Pseudomonadati</taxon>
        <taxon>Campylobacterota</taxon>
        <taxon>Epsilonproteobacteria</taxon>
        <taxon>Campylobacterales</taxon>
        <taxon>Arcobacteraceae</taxon>
        <taxon>Arcobacter</taxon>
    </lineage>
</organism>
<dbReference type="RefSeq" id="WP_138152489.1">
    <property type="nucleotide sequence ID" value="NZ_VANU01000003.1"/>
</dbReference>
<protein>
    <submittedName>
        <fullName evidence="1">Uncharacterized protein</fullName>
    </submittedName>
</protein>
<keyword evidence="2" id="KW-1185">Reference proteome</keyword>
<dbReference type="AlphaFoldDB" id="A0A5R8Y276"/>
<comment type="caution">
    <text evidence="1">The sequence shown here is derived from an EMBL/GenBank/DDBJ whole genome shotgun (WGS) entry which is preliminary data.</text>
</comment>
<proteinExistence type="predicted"/>
<dbReference type="Proteomes" id="UP000308901">
    <property type="component" value="Unassembled WGS sequence"/>
</dbReference>
<sequence>MNQVIVEKECSCFKKSDLQNNLVFDSKDKALIKALRMKDKMNQEFCRKHDFLVHEKDGDFIISFAPNNGNEFVCCGKGCCD</sequence>
<accession>A0A5R8Y276</accession>
<reference evidence="1 2" key="1">
    <citation type="submission" date="2019-05" db="EMBL/GenBank/DDBJ databases">
        <title>Arcobacter sp. nov., isolated from sea sediment.</title>
        <authorList>
            <person name="Kim W."/>
        </authorList>
    </citation>
    <scope>NUCLEOTIDE SEQUENCE [LARGE SCALE GENOMIC DNA]</scope>
    <source>
        <strain evidence="1 2">CAU 1517</strain>
    </source>
</reference>